<gene>
    <name evidence="2" type="ORF">C4520_03015</name>
</gene>
<feature type="transmembrane region" description="Helical" evidence="1">
    <location>
        <begin position="25"/>
        <end position="46"/>
    </location>
</feature>
<dbReference type="AlphaFoldDB" id="A0A3A4P1K1"/>
<keyword evidence="1" id="KW-0472">Membrane</keyword>
<proteinExistence type="predicted"/>
<feature type="transmembrane region" description="Helical" evidence="1">
    <location>
        <begin position="237"/>
        <end position="259"/>
    </location>
</feature>
<keyword evidence="1" id="KW-1133">Transmembrane helix</keyword>
<protein>
    <recommendedName>
        <fullName evidence="4">Glycosyltransferase RgtA/B/C/D-like domain-containing protein</fullName>
    </recommendedName>
</protein>
<organism evidence="2 3">
    <name type="scientific">Abyssobacteria bacterium (strain SURF_5)</name>
    <dbReference type="NCBI Taxonomy" id="2093360"/>
    <lineage>
        <taxon>Bacteria</taxon>
        <taxon>Pseudomonadati</taxon>
        <taxon>Candidatus Hydrogenedentota</taxon>
        <taxon>Candidatus Abyssobacteria</taxon>
    </lineage>
</organism>
<evidence type="ECO:0000313" key="2">
    <source>
        <dbReference type="EMBL" id="RJP25102.1"/>
    </source>
</evidence>
<comment type="caution">
    <text evidence="2">The sequence shown here is derived from an EMBL/GenBank/DDBJ whole genome shotgun (WGS) entry which is preliminary data.</text>
</comment>
<reference evidence="2 3" key="1">
    <citation type="journal article" date="2017" name="ISME J.">
        <title>Energy and carbon metabolisms in a deep terrestrial subsurface fluid microbial community.</title>
        <authorList>
            <person name="Momper L."/>
            <person name="Jungbluth S.P."/>
            <person name="Lee M.D."/>
            <person name="Amend J.P."/>
        </authorList>
    </citation>
    <scope>NUCLEOTIDE SEQUENCE [LARGE SCALE GENOMIC DNA]</scope>
    <source>
        <strain evidence="2">SURF_5</strain>
    </source>
</reference>
<dbReference type="Proteomes" id="UP000265882">
    <property type="component" value="Unassembled WGS sequence"/>
</dbReference>
<dbReference type="EMBL" id="QZKU01000026">
    <property type="protein sequence ID" value="RJP25102.1"/>
    <property type="molecule type" value="Genomic_DNA"/>
</dbReference>
<name>A0A3A4P1K1_ABYX5</name>
<evidence type="ECO:0008006" key="4">
    <source>
        <dbReference type="Google" id="ProtNLM"/>
    </source>
</evidence>
<sequence>MHQQTYEHPPVRSGTQLRFAERSSLLSRIWLGGIIIIWVLFVGLNLRHLFEPFRDYGKPLAGEPFYAIRSLNYLRHGYATHWFGVCDNLNPNPDDLRFKFTEMPAFFVINSIVFRLSGVSSSHFRLVELAYALALFITFSLALRKLYGPTTALLASLIFLALPVNMFLLYISWTFLFSLGALISYGLWTRTPSKMLLFLTVVSTVVACLHHVSGFFVAPSVILANLLLRSSKKNSAAITGVLSASLLVGLVYLGQLLLLRHDMEMVTAKAMNESVLSLKYLLNFFGINAGKYARNVYELVTLPMIALGVWRLRKALLLKREPTPDNHLMISLLLFPVLFHVAFLSMVVSHLHFLTMAAPYLSLAASQIILDVRRKKIAGAGAILLILYLVVMSYHVQVKYDKMIWNEENQRGYALAQTLHEVTKPSDLIAGAPGFGYNFDALSPAFFFYLDRNYIGQIDTLKEFVNLRESEEPALFLFSTLEEEQPADSRLGEYLFRQYPYIVEPGRRDIIIFQLRSLQK</sequence>
<accession>A0A3A4P1K1</accession>
<feature type="transmembrane region" description="Helical" evidence="1">
    <location>
        <begin position="129"/>
        <end position="147"/>
    </location>
</feature>
<feature type="transmembrane region" description="Helical" evidence="1">
    <location>
        <begin position="377"/>
        <end position="396"/>
    </location>
</feature>
<feature type="transmembrane region" description="Helical" evidence="1">
    <location>
        <begin position="328"/>
        <end position="347"/>
    </location>
</feature>
<evidence type="ECO:0000256" key="1">
    <source>
        <dbReference type="SAM" id="Phobius"/>
    </source>
</evidence>
<feature type="transmembrane region" description="Helical" evidence="1">
    <location>
        <begin position="195"/>
        <end position="217"/>
    </location>
</feature>
<evidence type="ECO:0000313" key="3">
    <source>
        <dbReference type="Proteomes" id="UP000265882"/>
    </source>
</evidence>
<feature type="transmembrane region" description="Helical" evidence="1">
    <location>
        <begin position="167"/>
        <end position="188"/>
    </location>
</feature>
<feature type="transmembrane region" description="Helical" evidence="1">
    <location>
        <begin position="98"/>
        <end position="117"/>
    </location>
</feature>
<keyword evidence="1" id="KW-0812">Transmembrane</keyword>